<comment type="caution">
    <text evidence="1">The sequence shown here is derived from an EMBL/GenBank/DDBJ whole genome shotgun (WGS) entry which is preliminary data.</text>
</comment>
<organism evidence="1">
    <name type="scientific">marine sediment metagenome</name>
    <dbReference type="NCBI Taxonomy" id="412755"/>
    <lineage>
        <taxon>unclassified sequences</taxon>
        <taxon>metagenomes</taxon>
        <taxon>ecological metagenomes</taxon>
    </lineage>
</organism>
<name>X1UCB7_9ZZZZ</name>
<sequence length="41" mass="4773">MIVIEKKVVVKLEKSLKIDFLLSNPKKFKEELGETKQKLIS</sequence>
<gene>
    <name evidence="1" type="ORF">S12H4_36258</name>
</gene>
<proteinExistence type="predicted"/>
<dbReference type="AlphaFoldDB" id="X1UCB7"/>
<protein>
    <submittedName>
        <fullName evidence="1">Uncharacterized protein</fullName>
    </submittedName>
</protein>
<accession>X1UCB7</accession>
<dbReference type="EMBL" id="BARW01021604">
    <property type="protein sequence ID" value="GAI89964.1"/>
    <property type="molecule type" value="Genomic_DNA"/>
</dbReference>
<evidence type="ECO:0000313" key="1">
    <source>
        <dbReference type="EMBL" id="GAI89964.1"/>
    </source>
</evidence>
<reference evidence="1" key="1">
    <citation type="journal article" date="2014" name="Front. Microbiol.">
        <title>High frequency of phylogenetically diverse reductive dehalogenase-homologous genes in deep subseafloor sedimentary metagenomes.</title>
        <authorList>
            <person name="Kawai M."/>
            <person name="Futagami T."/>
            <person name="Toyoda A."/>
            <person name="Takaki Y."/>
            <person name="Nishi S."/>
            <person name="Hori S."/>
            <person name="Arai W."/>
            <person name="Tsubouchi T."/>
            <person name="Morono Y."/>
            <person name="Uchiyama I."/>
            <person name="Ito T."/>
            <person name="Fujiyama A."/>
            <person name="Inagaki F."/>
            <person name="Takami H."/>
        </authorList>
    </citation>
    <scope>NUCLEOTIDE SEQUENCE</scope>
    <source>
        <strain evidence="1">Expedition CK06-06</strain>
    </source>
</reference>